<dbReference type="Gene3D" id="3.30.2390.20">
    <property type="entry name" value="Type VII secretion system EccB, repeat 1 domain"/>
    <property type="match status" value="1"/>
</dbReference>
<dbReference type="PANTHER" id="PTHR40765">
    <property type="entry name" value="ESX-2 SECRETION SYSTEM ATPASE ECCB2"/>
    <property type="match status" value="1"/>
</dbReference>
<dbReference type="InterPro" id="IPR007795">
    <property type="entry name" value="T7SS_EccB"/>
</dbReference>
<organism evidence="2 3">
    <name type="scientific">Catenulispora yoronensis</name>
    <dbReference type="NCBI Taxonomy" id="450799"/>
    <lineage>
        <taxon>Bacteria</taxon>
        <taxon>Bacillati</taxon>
        <taxon>Actinomycetota</taxon>
        <taxon>Actinomycetes</taxon>
        <taxon>Catenulisporales</taxon>
        <taxon>Catenulisporaceae</taxon>
        <taxon>Catenulispora</taxon>
    </lineage>
</organism>
<proteinExistence type="predicted"/>
<keyword evidence="1" id="KW-1133">Transmembrane helix</keyword>
<dbReference type="PANTHER" id="PTHR40765:SF2">
    <property type="entry name" value="ESX-2 SECRETION SYSTEM ATPASE ECCB2"/>
    <property type="match status" value="1"/>
</dbReference>
<protein>
    <submittedName>
        <fullName evidence="2">Type VII secretion protein EccB</fullName>
    </submittedName>
</protein>
<accession>A0ABN2UQJ4</accession>
<keyword evidence="1" id="KW-0812">Transmembrane</keyword>
<sequence length="484" mass="48198">MWTERDQIQAYQFLRRRLVSALTVADANHPVAPNRRLVFGVVLGGVATLLTAAGFGISGLLQPSPPPDWRHTGLVIIDKDGGGHFVLDNGGVLHPVANLASARLLANGTKTVTVAGSLLSGAPRGAALGIPAAPDSLPDAAALAADPAPVGCSRATSDLPKVTGPVSALLLARAGDATATLAGMAAVPDGRALLVQDPKGDRYLITGGVKYRLGDRPALIALGYQSAATLPVTDSWLATLPAGRDLNLVTVPDAGRAGPRVGELRTKVGQILAADNPVAGRSGYYLVRAAGLEPVAQAQAALVLAAAANAAAYAGDGPPVARPVSIADAAAAPSVPPGDDAAGYPAGMPAPVTVGGDSTVVCATGDGKDPAQIALGTAWPLPPGARTVPTGAPQNGAAADEVYLPPGTAALVTAKVAPGAQADKWYLVTDAGTKYALGDTQARGALGYGNAVPSQLPPTTVAMLPTGPALDEADAQKPVAVPGS</sequence>
<dbReference type="RefSeq" id="WP_344668002.1">
    <property type="nucleotide sequence ID" value="NZ_BAAAQN010000030.1"/>
</dbReference>
<comment type="caution">
    <text evidence="2">The sequence shown here is derived from an EMBL/GenBank/DDBJ whole genome shotgun (WGS) entry which is preliminary data.</text>
</comment>
<evidence type="ECO:0000313" key="2">
    <source>
        <dbReference type="EMBL" id="GAA2040976.1"/>
    </source>
</evidence>
<dbReference type="Pfam" id="PF05108">
    <property type="entry name" value="T7SS_ESX1_EccB"/>
    <property type="match status" value="1"/>
</dbReference>
<name>A0ABN2UQJ4_9ACTN</name>
<reference evidence="2 3" key="1">
    <citation type="journal article" date="2019" name="Int. J. Syst. Evol. Microbiol.">
        <title>The Global Catalogue of Microorganisms (GCM) 10K type strain sequencing project: providing services to taxonomists for standard genome sequencing and annotation.</title>
        <authorList>
            <consortium name="The Broad Institute Genomics Platform"/>
            <consortium name="The Broad Institute Genome Sequencing Center for Infectious Disease"/>
            <person name="Wu L."/>
            <person name="Ma J."/>
        </authorList>
    </citation>
    <scope>NUCLEOTIDE SEQUENCE [LARGE SCALE GENOMIC DNA]</scope>
    <source>
        <strain evidence="2 3">JCM 16014</strain>
    </source>
</reference>
<dbReference type="InterPro" id="IPR044857">
    <property type="entry name" value="T7SS_EccB_R1"/>
</dbReference>
<evidence type="ECO:0000256" key="1">
    <source>
        <dbReference type="SAM" id="Phobius"/>
    </source>
</evidence>
<keyword evidence="1" id="KW-0472">Membrane</keyword>
<dbReference type="Proteomes" id="UP001500751">
    <property type="component" value="Unassembled WGS sequence"/>
</dbReference>
<keyword evidence="3" id="KW-1185">Reference proteome</keyword>
<gene>
    <name evidence="2" type="primary">eccB_3</name>
    <name evidence="2" type="ORF">GCM10009839_49110</name>
</gene>
<dbReference type="NCBIfam" id="TIGR03919">
    <property type="entry name" value="T7SS_EccB"/>
    <property type="match status" value="1"/>
</dbReference>
<dbReference type="EMBL" id="BAAAQN010000030">
    <property type="protein sequence ID" value="GAA2040976.1"/>
    <property type="molecule type" value="Genomic_DNA"/>
</dbReference>
<feature type="transmembrane region" description="Helical" evidence="1">
    <location>
        <begin position="37"/>
        <end position="61"/>
    </location>
</feature>
<evidence type="ECO:0000313" key="3">
    <source>
        <dbReference type="Proteomes" id="UP001500751"/>
    </source>
</evidence>